<protein>
    <submittedName>
        <fullName evidence="5">BlaR1 family beta-lactam sensor/signal transducer</fullName>
    </submittedName>
</protein>
<keyword evidence="2" id="KW-0472">Membrane</keyword>
<organism evidence="5 6">
    <name type="scientific">Candidatus Blautia stercorigallinarum</name>
    <dbReference type="NCBI Taxonomy" id="2838501"/>
    <lineage>
        <taxon>Bacteria</taxon>
        <taxon>Bacillati</taxon>
        <taxon>Bacillota</taxon>
        <taxon>Clostridia</taxon>
        <taxon>Lachnospirales</taxon>
        <taxon>Lachnospiraceae</taxon>
        <taxon>Blautia</taxon>
    </lineage>
</organism>
<dbReference type="Gene3D" id="3.40.710.10">
    <property type="entry name" value="DD-peptidase/beta-lactamase superfamily"/>
    <property type="match status" value="1"/>
</dbReference>
<dbReference type="InterPro" id="IPR052173">
    <property type="entry name" value="Beta-lactam_resp_regulator"/>
</dbReference>
<reference evidence="5" key="2">
    <citation type="submission" date="2021-04" db="EMBL/GenBank/DDBJ databases">
        <authorList>
            <person name="Gilroy R."/>
        </authorList>
    </citation>
    <scope>NUCLEOTIDE SEQUENCE</scope>
    <source>
        <strain evidence="5">CHK195-9823</strain>
    </source>
</reference>
<evidence type="ECO:0000313" key="6">
    <source>
        <dbReference type="Proteomes" id="UP000886814"/>
    </source>
</evidence>
<feature type="transmembrane region" description="Helical" evidence="2">
    <location>
        <begin position="322"/>
        <end position="344"/>
    </location>
</feature>
<comment type="caution">
    <text evidence="5">The sequence shown here is derived from an EMBL/GenBank/DDBJ whole genome shotgun (WGS) entry which is preliminary data.</text>
</comment>
<accession>A0A9D1TG00</accession>
<evidence type="ECO:0000256" key="1">
    <source>
        <dbReference type="ARBA" id="ARBA00011075"/>
    </source>
</evidence>
<dbReference type="CDD" id="cd07341">
    <property type="entry name" value="M56_BlaR1_MecR1_like"/>
    <property type="match status" value="1"/>
</dbReference>
<dbReference type="Pfam" id="PF05569">
    <property type="entry name" value="Peptidase_M56"/>
    <property type="match status" value="1"/>
</dbReference>
<keyword evidence="2" id="KW-1133">Transmembrane helix</keyword>
<keyword evidence="2" id="KW-0812">Transmembrane</keyword>
<dbReference type="PANTHER" id="PTHR34978:SF3">
    <property type="entry name" value="SLR0241 PROTEIN"/>
    <property type="match status" value="1"/>
</dbReference>
<sequence>MTDFILHFLICNLWINAMILLLFAIKKILKAHLTSRTQYNLWFLPLCLMAIPFIPVPSDRTFSLFSWLTGFIHKTSPGSTVGNAASTLHSMDTVSGWMNDFTISVTSQTPSLVGRILFGIWIMGIVTMALLVWKSFLRLRRIRKSALPLQNREVRKLYKRCLEEMHIRKRIPIYSTAFLKSPVITGLLKPCIYLPIRLISDYNSETIGYMLLHELEHYRHKDNLSNYLLLLAQILYWFNPFVWFAGKAMRCDREIACDSAVLDMLDTGSYQDYGYTLINFAEKISLSPFSSSLGGTIRQLEQRIRNIALYQKPSSLKKSGSLALFLAAALLFAGVSPLLTSYGAANDQYPWDTSGKNISVLDLSDCFGQYDGSFVLYDQNNDHWSLYNMDMATARTAPDSTYKIYNALFALEEEIITPEHSLLPWDQKDYPFDTWEQDQTLQTAMAASVNWYFQTLDDHLGNDALQSYMEKVGYGNENIGSDLSSYWLESTLKISPVEQVELLSRTFGQNAFGFAPENIQAVKDSICLSSSAAGTLYGKTGTGRVDGQDINGWFIGFIETSENMYFFATNIQAEANATGSAAAETAFSVLSLLDLWQQR</sequence>
<dbReference type="InterPro" id="IPR001460">
    <property type="entry name" value="PCN-bd_Tpept"/>
</dbReference>
<feature type="transmembrane region" description="Helical" evidence="2">
    <location>
        <begin position="6"/>
        <end position="25"/>
    </location>
</feature>
<comment type="similarity">
    <text evidence="1">Belongs to the peptidase M56 family.</text>
</comment>
<proteinExistence type="inferred from homology"/>
<dbReference type="InterPro" id="IPR012338">
    <property type="entry name" value="Beta-lactam/transpept-like"/>
</dbReference>
<reference evidence="5" key="1">
    <citation type="journal article" date="2021" name="PeerJ">
        <title>Extensive microbial diversity within the chicken gut microbiome revealed by metagenomics and culture.</title>
        <authorList>
            <person name="Gilroy R."/>
            <person name="Ravi A."/>
            <person name="Getino M."/>
            <person name="Pursley I."/>
            <person name="Horton D.L."/>
            <person name="Alikhan N.F."/>
            <person name="Baker D."/>
            <person name="Gharbi K."/>
            <person name="Hall N."/>
            <person name="Watson M."/>
            <person name="Adriaenssens E.M."/>
            <person name="Foster-Nyarko E."/>
            <person name="Jarju S."/>
            <person name="Secka A."/>
            <person name="Antonio M."/>
            <person name="Oren A."/>
            <person name="Chaudhuri R.R."/>
            <person name="La Ragione R."/>
            <person name="Hildebrand F."/>
            <person name="Pallen M.J."/>
        </authorList>
    </citation>
    <scope>NUCLEOTIDE SEQUENCE</scope>
    <source>
        <strain evidence="5">CHK195-9823</strain>
    </source>
</reference>
<feature type="transmembrane region" description="Helical" evidence="2">
    <location>
        <begin position="37"/>
        <end position="56"/>
    </location>
</feature>
<dbReference type="EMBL" id="DXIQ01000070">
    <property type="protein sequence ID" value="HIV39495.1"/>
    <property type="molecule type" value="Genomic_DNA"/>
</dbReference>
<feature type="transmembrane region" description="Helical" evidence="2">
    <location>
        <begin position="227"/>
        <end position="245"/>
    </location>
</feature>
<dbReference type="SUPFAM" id="SSF56601">
    <property type="entry name" value="beta-lactamase/transpeptidase-like"/>
    <property type="match status" value="1"/>
</dbReference>
<gene>
    <name evidence="5" type="ORF">H9747_10965</name>
</gene>
<evidence type="ECO:0000313" key="5">
    <source>
        <dbReference type="EMBL" id="HIV39495.1"/>
    </source>
</evidence>
<dbReference type="GO" id="GO:0008658">
    <property type="term" value="F:penicillin binding"/>
    <property type="evidence" value="ECO:0007669"/>
    <property type="project" value="InterPro"/>
</dbReference>
<evidence type="ECO:0000256" key="2">
    <source>
        <dbReference type="SAM" id="Phobius"/>
    </source>
</evidence>
<dbReference type="NCBIfam" id="NF000326">
    <property type="entry name" value="blaR1_generic"/>
    <property type="match status" value="1"/>
</dbReference>
<dbReference type="InterPro" id="IPR008756">
    <property type="entry name" value="Peptidase_M56"/>
</dbReference>
<dbReference type="Proteomes" id="UP000886814">
    <property type="component" value="Unassembled WGS sequence"/>
</dbReference>
<dbReference type="PANTHER" id="PTHR34978">
    <property type="entry name" value="POSSIBLE SENSOR-TRANSDUCER PROTEIN BLAR"/>
    <property type="match status" value="1"/>
</dbReference>
<feature type="domain" description="Peptidase M56" evidence="4">
    <location>
        <begin position="11"/>
        <end position="307"/>
    </location>
</feature>
<name>A0A9D1TG00_9FIRM</name>
<feature type="transmembrane region" description="Helical" evidence="2">
    <location>
        <begin position="112"/>
        <end position="133"/>
    </location>
</feature>
<feature type="domain" description="Penicillin-binding protein transpeptidase" evidence="3">
    <location>
        <begin position="378"/>
        <end position="586"/>
    </location>
</feature>
<feature type="transmembrane region" description="Helical" evidence="2">
    <location>
        <begin position="177"/>
        <end position="196"/>
    </location>
</feature>
<evidence type="ECO:0000259" key="3">
    <source>
        <dbReference type="Pfam" id="PF00905"/>
    </source>
</evidence>
<dbReference type="AlphaFoldDB" id="A0A9D1TG00"/>
<evidence type="ECO:0000259" key="4">
    <source>
        <dbReference type="Pfam" id="PF05569"/>
    </source>
</evidence>
<dbReference type="Pfam" id="PF00905">
    <property type="entry name" value="Transpeptidase"/>
    <property type="match status" value="1"/>
</dbReference>